<dbReference type="Gene3D" id="3.90.70.10">
    <property type="entry name" value="Cysteine proteinases"/>
    <property type="match status" value="2"/>
</dbReference>
<evidence type="ECO:0000256" key="7">
    <source>
        <dbReference type="ARBA" id="ARBA00022840"/>
    </source>
</evidence>
<dbReference type="GO" id="GO:0005886">
    <property type="term" value="C:plasma membrane"/>
    <property type="evidence" value="ECO:0007669"/>
    <property type="project" value="UniProtKB-SubCell"/>
</dbReference>
<dbReference type="PANTHER" id="PTHR43394:SF1">
    <property type="entry name" value="ATP-BINDING CASSETTE SUB-FAMILY B MEMBER 10, MITOCHONDRIAL"/>
    <property type="match status" value="1"/>
</dbReference>
<evidence type="ECO:0000256" key="5">
    <source>
        <dbReference type="ARBA" id="ARBA00022741"/>
    </source>
</evidence>
<dbReference type="PANTHER" id="PTHR43394">
    <property type="entry name" value="ATP-DEPENDENT PERMEASE MDL1, MITOCHONDRIAL"/>
    <property type="match status" value="1"/>
</dbReference>
<dbReference type="CDD" id="cd18783">
    <property type="entry name" value="ABC_6TM_PrtD_LapB_HlyB_like"/>
    <property type="match status" value="1"/>
</dbReference>
<keyword evidence="4 10" id="KW-0812">Transmembrane</keyword>
<keyword evidence="3" id="KW-1003">Cell membrane</keyword>
<feature type="transmembrane region" description="Helical" evidence="10">
    <location>
        <begin position="319"/>
        <end position="339"/>
    </location>
</feature>
<dbReference type="AlphaFoldDB" id="A0A4P6HX61"/>
<evidence type="ECO:0000313" key="14">
    <source>
        <dbReference type="EMBL" id="QAZ65829.1"/>
    </source>
</evidence>
<evidence type="ECO:0000259" key="13">
    <source>
        <dbReference type="PROSITE" id="PS50990"/>
    </source>
</evidence>
<organism evidence="14 15">
    <name type="scientific">Solidesulfovibrio carbinolicus</name>
    <dbReference type="NCBI Taxonomy" id="296842"/>
    <lineage>
        <taxon>Bacteria</taxon>
        <taxon>Pseudomonadati</taxon>
        <taxon>Thermodesulfobacteriota</taxon>
        <taxon>Desulfovibrionia</taxon>
        <taxon>Desulfovibrionales</taxon>
        <taxon>Desulfovibrionaceae</taxon>
        <taxon>Solidesulfovibrio</taxon>
    </lineage>
</organism>
<evidence type="ECO:0000256" key="2">
    <source>
        <dbReference type="ARBA" id="ARBA00022448"/>
    </source>
</evidence>
<dbReference type="InterPro" id="IPR011527">
    <property type="entry name" value="ABC1_TM_dom"/>
</dbReference>
<evidence type="ECO:0000256" key="4">
    <source>
        <dbReference type="ARBA" id="ARBA00022692"/>
    </source>
</evidence>
<feature type="transmembrane region" description="Helical" evidence="10">
    <location>
        <begin position="522"/>
        <end position="545"/>
    </location>
</feature>
<keyword evidence="2" id="KW-0813">Transport</keyword>
<dbReference type="KEGG" id="dcb:C3Y92_00665"/>
<dbReference type="InterPro" id="IPR039421">
    <property type="entry name" value="Type_1_exporter"/>
</dbReference>
<feature type="transmembrane region" description="Helical" evidence="10">
    <location>
        <begin position="397"/>
        <end position="417"/>
    </location>
</feature>
<feature type="domain" description="Peptidase C39" evidence="13">
    <location>
        <begin position="130"/>
        <end position="253"/>
    </location>
</feature>
<dbReference type="PROSITE" id="PS00211">
    <property type="entry name" value="ABC_TRANSPORTER_1"/>
    <property type="match status" value="1"/>
</dbReference>
<evidence type="ECO:0000256" key="6">
    <source>
        <dbReference type="ARBA" id="ARBA00022801"/>
    </source>
</evidence>
<evidence type="ECO:0000259" key="12">
    <source>
        <dbReference type="PROSITE" id="PS50929"/>
    </source>
</evidence>
<dbReference type="PROSITE" id="PS50990">
    <property type="entry name" value="PEPTIDASE_C39"/>
    <property type="match status" value="2"/>
</dbReference>
<keyword evidence="6" id="KW-0378">Hydrolase</keyword>
<dbReference type="Gene3D" id="1.20.1560.10">
    <property type="entry name" value="ABC transporter type 1, transmembrane domain"/>
    <property type="match status" value="1"/>
</dbReference>
<evidence type="ECO:0000256" key="8">
    <source>
        <dbReference type="ARBA" id="ARBA00022989"/>
    </source>
</evidence>
<dbReference type="InterPro" id="IPR036640">
    <property type="entry name" value="ABC1_TM_sf"/>
</dbReference>
<evidence type="ECO:0000313" key="15">
    <source>
        <dbReference type="Proteomes" id="UP000293296"/>
    </source>
</evidence>
<dbReference type="InterPro" id="IPR003593">
    <property type="entry name" value="AAA+_ATPase"/>
</dbReference>
<dbReference type="SMART" id="SM00382">
    <property type="entry name" value="AAA"/>
    <property type="match status" value="1"/>
</dbReference>
<reference evidence="14 15" key="1">
    <citation type="submission" date="2018-02" db="EMBL/GenBank/DDBJ databases">
        <title>Genome sequence of Desulfovibrio carbinolicus DSM 3852.</title>
        <authorList>
            <person name="Wilbanks E."/>
            <person name="Skennerton C.T."/>
            <person name="Orphan V.J."/>
        </authorList>
    </citation>
    <scope>NUCLEOTIDE SEQUENCE [LARGE SCALE GENOMIC DNA]</scope>
    <source>
        <strain evidence="14 15">DSM 3852</strain>
    </source>
</reference>
<dbReference type="FunFam" id="3.40.50.300:FF:000299">
    <property type="entry name" value="ABC transporter ATP-binding protein/permease"/>
    <property type="match status" value="1"/>
</dbReference>
<dbReference type="GO" id="GO:0008233">
    <property type="term" value="F:peptidase activity"/>
    <property type="evidence" value="ECO:0007669"/>
    <property type="project" value="InterPro"/>
</dbReference>
<dbReference type="InterPro" id="IPR003439">
    <property type="entry name" value="ABC_transporter-like_ATP-bd"/>
</dbReference>
<feature type="domain" description="ABC transporter" evidence="11">
    <location>
        <begin position="597"/>
        <end position="834"/>
    </location>
</feature>
<dbReference type="OrthoDB" id="9760168at2"/>
<protein>
    <submittedName>
        <fullName evidence="14">Peptidase C39</fullName>
    </submittedName>
</protein>
<dbReference type="SUPFAM" id="SSF52540">
    <property type="entry name" value="P-loop containing nucleoside triphosphate hydrolases"/>
    <property type="match status" value="1"/>
</dbReference>
<dbReference type="Pfam" id="PF00005">
    <property type="entry name" value="ABC_tran"/>
    <property type="match status" value="1"/>
</dbReference>
<evidence type="ECO:0000259" key="11">
    <source>
        <dbReference type="PROSITE" id="PS50893"/>
    </source>
</evidence>
<feature type="transmembrane region" description="Helical" evidence="10">
    <location>
        <begin position="423"/>
        <end position="443"/>
    </location>
</feature>
<accession>A0A4P6HX61</accession>
<dbReference type="GO" id="GO:0006508">
    <property type="term" value="P:proteolysis"/>
    <property type="evidence" value="ECO:0007669"/>
    <property type="project" value="InterPro"/>
</dbReference>
<proteinExistence type="predicted"/>
<keyword evidence="5" id="KW-0547">Nucleotide-binding</keyword>
<dbReference type="GO" id="GO:0015421">
    <property type="term" value="F:ABC-type oligopeptide transporter activity"/>
    <property type="evidence" value="ECO:0007669"/>
    <property type="project" value="TreeGrafter"/>
</dbReference>
<keyword evidence="9 10" id="KW-0472">Membrane</keyword>
<keyword evidence="8 10" id="KW-1133">Transmembrane helix</keyword>
<evidence type="ECO:0000256" key="3">
    <source>
        <dbReference type="ARBA" id="ARBA00022475"/>
    </source>
</evidence>
<evidence type="ECO:0000256" key="9">
    <source>
        <dbReference type="ARBA" id="ARBA00023136"/>
    </source>
</evidence>
<evidence type="ECO:0000256" key="10">
    <source>
        <dbReference type="SAM" id="Phobius"/>
    </source>
</evidence>
<gene>
    <name evidence="14" type="ORF">C3Y92_00665</name>
</gene>
<feature type="domain" description="ABC transmembrane type-1" evidence="12">
    <location>
        <begin position="285"/>
        <end position="564"/>
    </location>
</feature>
<name>A0A4P6HX61_9BACT</name>
<dbReference type="Pfam" id="PF00664">
    <property type="entry name" value="ABC_membrane"/>
    <property type="match status" value="1"/>
</dbReference>
<dbReference type="PROSITE" id="PS50893">
    <property type="entry name" value="ABC_TRANSPORTER_2"/>
    <property type="match status" value="1"/>
</dbReference>
<keyword evidence="7" id="KW-0067">ATP-binding</keyword>
<evidence type="ECO:0000256" key="1">
    <source>
        <dbReference type="ARBA" id="ARBA00004651"/>
    </source>
</evidence>
<dbReference type="PROSITE" id="PS50929">
    <property type="entry name" value="ABC_TM1F"/>
    <property type="match status" value="1"/>
</dbReference>
<comment type="subcellular location">
    <subcellularLocation>
        <location evidence="1">Cell membrane</location>
        <topology evidence="1">Multi-pass membrane protein</topology>
    </subcellularLocation>
</comment>
<dbReference type="GO" id="GO:0016887">
    <property type="term" value="F:ATP hydrolysis activity"/>
    <property type="evidence" value="ECO:0007669"/>
    <property type="project" value="InterPro"/>
</dbReference>
<dbReference type="EMBL" id="CP026538">
    <property type="protein sequence ID" value="QAZ65829.1"/>
    <property type="molecule type" value="Genomic_DNA"/>
</dbReference>
<dbReference type="RefSeq" id="WP_129348529.1">
    <property type="nucleotide sequence ID" value="NZ_CP026538.1"/>
</dbReference>
<feature type="domain" description="Peptidase C39" evidence="13">
    <location>
        <begin position="2"/>
        <end position="124"/>
    </location>
</feature>
<dbReference type="GO" id="GO:0005524">
    <property type="term" value="F:ATP binding"/>
    <property type="evidence" value="ECO:0007669"/>
    <property type="project" value="UniProtKB-KW"/>
</dbReference>
<dbReference type="InterPro" id="IPR017871">
    <property type="entry name" value="ABC_transporter-like_CS"/>
</dbReference>
<dbReference type="Gene3D" id="3.40.50.300">
    <property type="entry name" value="P-loop containing nucleotide triphosphate hydrolases"/>
    <property type="match status" value="1"/>
</dbReference>
<dbReference type="InterPro" id="IPR027417">
    <property type="entry name" value="P-loop_NTPase"/>
</dbReference>
<dbReference type="SUPFAM" id="SSF90123">
    <property type="entry name" value="ABC transporter transmembrane region"/>
    <property type="match status" value="1"/>
</dbReference>
<dbReference type="InterPro" id="IPR005074">
    <property type="entry name" value="Peptidase_C39"/>
</dbReference>
<sequence length="849" mass="90731">MQTALTCLKAVADAYGLPFDPAAAADRLGLGQAEPDLDALLALASGAGLTARVEHLDVPAMAALGRFPLLCVLSNGNSVVVLGVRDTPEGLVARVADPLAQTPGSFEVDCESFEKSHGGVTVVAIPTLARAGLRALALVGRHHGLPLAHETLAAQHGFAAAEPTPTELCALAAASGLKAELRRLAPAELPLLAGAYPVILFLQGGAALVAAGCRQVDGRDVLDVVDPTRLPPSRDPLPVADLAQRWDGQTLLLKRQRRLTDENQPFGLAWFVPEILRCRKEFTDAAIAAFMLYALALAMPIYFQIVIDKVLTHKGLATLQVLSFGMLAALAFEAGFSYLRGIVLLHAAARIDVRVAARTFARLTALPLRFFGHSRVGVLIQHMQQADKIREFLSGKLFFTLLDGAALVVFIPVLFLYSVPLTFLVLALSLALGLLLAVIIPFFRKRLAALYAAEGERQSYLVETIRGMETVKALSLEPARRRGWEDAAARAVAMRFGVGKIGNAATAGVGFLEKVMILCIPWIGVSLVFDGSLSVGALIAFQMLAGRVTQPLVQFVSLLQEYQEKALAVDMLAAIMNEPPERAGSGEGLRPTLVGEVVLDHVTFRYGQAAEAPAALSGVSARFAAGAMIGVAGRSGSGKSTLARLLQGLYLPTDGSLRLDGHDLRELDLAHVRRQIGVVLQESFLFTGTVRDNIAMARPTAALEEVVWAARLAGAEEFIRRLPRGYDTPLEENGSNLSGGQRQRLAIARALLANPRILILDEATSALDAESEAIVQDNMARIGRQRTTIVISHRLSMLAGADAILVLDAGRAVDFAPHAELLKRCAVYRDLWNSQNRHVAAGGGTPQVR</sequence>
<dbReference type="Proteomes" id="UP000293296">
    <property type="component" value="Chromosome"/>
</dbReference>
<keyword evidence="15" id="KW-1185">Reference proteome</keyword>
<feature type="transmembrane region" description="Helical" evidence="10">
    <location>
        <begin position="285"/>
        <end position="307"/>
    </location>
</feature>